<reference evidence="1" key="1">
    <citation type="submission" date="2023-08" db="EMBL/GenBank/DDBJ databases">
        <authorList>
            <person name="Alioto T."/>
            <person name="Alioto T."/>
            <person name="Gomez Garrido J."/>
        </authorList>
    </citation>
    <scope>NUCLEOTIDE SEQUENCE</scope>
</reference>
<keyword evidence="2" id="KW-1185">Reference proteome</keyword>
<protein>
    <submittedName>
        <fullName evidence="1">Uncharacterized protein</fullName>
    </submittedName>
</protein>
<sequence>MFNNCFYSLPQSRNVFSRDTWTDKQTGVSLLLPAERTKATTSGDLKAVRALQQRGVDAKWLTVTAWSQTKPSNTLRCHSIPAACTQSCIMFGTLAGKHMCVLAHAYICGESGVLGHECGVTYSDKRGTNTL</sequence>
<evidence type="ECO:0000313" key="1">
    <source>
        <dbReference type="EMBL" id="CAJ1080013.1"/>
    </source>
</evidence>
<proteinExistence type="predicted"/>
<dbReference type="EMBL" id="OY660882">
    <property type="protein sequence ID" value="CAJ1080013.1"/>
    <property type="molecule type" value="Genomic_DNA"/>
</dbReference>
<gene>
    <name evidence="1" type="ORF">XNOV1_A025048</name>
</gene>
<name>A0AAV1H2K0_XYRNO</name>
<evidence type="ECO:0000313" key="2">
    <source>
        <dbReference type="Proteomes" id="UP001178508"/>
    </source>
</evidence>
<accession>A0AAV1H2K0</accession>
<dbReference type="AlphaFoldDB" id="A0AAV1H2K0"/>
<dbReference type="Proteomes" id="UP001178508">
    <property type="component" value="Chromosome 19"/>
</dbReference>
<organism evidence="1 2">
    <name type="scientific">Xyrichtys novacula</name>
    <name type="common">Pearly razorfish</name>
    <name type="synonym">Hemipteronotus novacula</name>
    <dbReference type="NCBI Taxonomy" id="13765"/>
    <lineage>
        <taxon>Eukaryota</taxon>
        <taxon>Metazoa</taxon>
        <taxon>Chordata</taxon>
        <taxon>Craniata</taxon>
        <taxon>Vertebrata</taxon>
        <taxon>Euteleostomi</taxon>
        <taxon>Actinopterygii</taxon>
        <taxon>Neopterygii</taxon>
        <taxon>Teleostei</taxon>
        <taxon>Neoteleostei</taxon>
        <taxon>Acanthomorphata</taxon>
        <taxon>Eupercaria</taxon>
        <taxon>Labriformes</taxon>
        <taxon>Labridae</taxon>
        <taxon>Xyrichtys</taxon>
    </lineage>
</organism>